<keyword evidence="1" id="KW-0472">Membrane</keyword>
<accession>A0ABV7L6X9</accession>
<dbReference type="Pfam" id="PF04956">
    <property type="entry name" value="TrbC"/>
    <property type="match status" value="1"/>
</dbReference>
<dbReference type="Proteomes" id="UP001595528">
    <property type="component" value="Unassembled WGS sequence"/>
</dbReference>
<evidence type="ECO:0000256" key="1">
    <source>
        <dbReference type="SAM" id="Phobius"/>
    </source>
</evidence>
<dbReference type="RefSeq" id="WP_379905505.1">
    <property type="nucleotide sequence ID" value="NZ_JBHRTR010000044.1"/>
</dbReference>
<dbReference type="InterPro" id="IPR007039">
    <property type="entry name" value="TrbC/VirB2"/>
</dbReference>
<dbReference type="EMBL" id="JBHRTR010000044">
    <property type="protein sequence ID" value="MFC3230382.1"/>
    <property type="molecule type" value="Genomic_DNA"/>
</dbReference>
<protein>
    <submittedName>
        <fullName evidence="2">TrbC/VirB2 family protein</fullName>
    </submittedName>
</protein>
<sequence length="103" mass="10586">MWKDSEQSTRLAAFLLAVALVAVMAPDLALAQAEDPFAKSTTFLNETATSARNVVTALAGVGLVIVIAMAMVGKLAVGWAVKIVSGLIVLTGTGWIVTAITGQ</sequence>
<gene>
    <name evidence="2" type="ORF">ACFOGJ_24245</name>
</gene>
<reference evidence="3" key="1">
    <citation type="journal article" date="2019" name="Int. J. Syst. Evol. Microbiol.">
        <title>The Global Catalogue of Microorganisms (GCM) 10K type strain sequencing project: providing services to taxonomists for standard genome sequencing and annotation.</title>
        <authorList>
            <consortium name="The Broad Institute Genomics Platform"/>
            <consortium name="The Broad Institute Genome Sequencing Center for Infectious Disease"/>
            <person name="Wu L."/>
            <person name="Ma J."/>
        </authorList>
    </citation>
    <scope>NUCLEOTIDE SEQUENCE [LARGE SCALE GENOMIC DNA]</scope>
    <source>
        <strain evidence="3">KCTC 42964</strain>
    </source>
</reference>
<name>A0ABV7L6X9_9PROT</name>
<keyword evidence="3" id="KW-1185">Reference proteome</keyword>
<evidence type="ECO:0000313" key="3">
    <source>
        <dbReference type="Proteomes" id="UP001595528"/>
    </source>
</evidence>
<comment type="caution">
    <text evidence="2">The sequence shown here is derived from an EMBL/GenBank/DDBJ whole genome shotgun (WGS) entry which is preliminary data.</text>
</comment>
<feature type="transmembrane region" description="Helical" evidence="1">
    <location>
        <begin position="55"/>
        <end position="72"/>
    </location>
</feature>
<organism evidence="2 3">
    <name type="scientific">Marinibaculum pumilum</name>
    <dbReference type="NCBI Taxonomy" id="1766165"/>
    <lineage>
        <taxon>Bacteria</taxon>
        <taxon>Pseudomonadati</taxon>
        <taxon>Pseudomonadota</taxon>
        <taxon>Alphaproteobacteria</taxon>
        <taxon>Rhodospirillales</taxon>
        <taxon>Rhodospirillaceae</taxon>
        <taxon>Marinibaculum</taxon>
    </lineage>
</organism>
<feature type="transmembrane region" description="Helical" evidence="1">
    <location>
        <begin position="79"/>
        <end position="100"/>
    </location>
</feature>
<proteinExistence type="predicted"/>
<keyword evidence="1" id="KW-0812">Transmembrane</keyword>
<keyword evidence="1" id="KW-1133">Transmembrane helix</keyword>
<evidence type="ECO:0000313" key="2">
    <source>
        <dbReference type="EMBL" id="MFC3230382.1"/>
    </source>
</evidence>